<gene>
    <name evidence="2" type="ORF">BDA99DRAFT_285561</name>
</gene>
<reference evidence="2" key="1">
    <citation type="journal article" date="2022" name="IScience">
        <title>Evolution of zygomycete secretomes and the origins of terrestrial fungal ecologies.</title>
        <authorList>
            <person name="Chang Y."/>
            <person name="Wang Y."/>
            <person name="Mondo S."/>
            <person name="Ahrendt S."/>
            <person name="Andreopoulos W."/>
            <person name="Barry K."/>
            <person name="Beard J."/>
            <person name="Benny G.L."/>
            <person name="Blankenship S."/>
            <person name="Bonito G."/>
            <person name="Cuomo C."/>
            <person name="Desiro A."/>
            <person name="Gervers K.A."/>
            <person name="Hundley H."/>
            <person name="Kuo A."/>
            <person name="LaButti K."/>
            <person name="Lang B.F."/>
            <person name="Lipzen A."/>
            <person name="O'Donnell K."/>
            <person name="Pangilinan J."/>
            <person name="Reynolds N."/>
            <person name="Sandor L."/>
            <person name="Smith M.E."/>
            <person name="Tsang A."/>
            <person name="Grigoriev I.V."/>
            <person name="Stajich J.E."/>
            <person name="Spatafora J.W."/>
        </authorList>
    </citation>
    <scope>NUCLEOTIDE SEQUENCE</scope>
    <source>
        <strain evidence="2">RSA 2281</strain>
    </source>
</reference>
<dbReference type="InterPro" id="IPR013087">
    <property type="entry name" value="Znf_C2H2_type"/>
</dbReference>
<name>A0AAD5JYK1_9FUNG</name>
<organism evidence="2 3">
    <name type="scientific">Phascolomyces articulosus</name>
    <dbReference type="NCBI Taxonomy" id="60185"/>
    <lineage>
        <taxon>Eukaryota</taxon>
        <taxon>Fungi</taxon>
        <taxon>Fungi incertae sedis</taxon>
        <taxon>Mucoromycota</taxon>
        <taxon>Mucoromycotina</taxon>
        <taxon>Mucoromycetes</taxon>
        <taxon>Mucorales</taxon>
        <taxon>Lichtheimiaceae</taxon>
        <taxon>Phascolomyces</taxon>
    </lineage>
</organism>
<feature type="domain" description="C2H2-type" evidence="1">
    <location>
        <begin position="99"/>
        <end position="125"/>
    </location>
</feature>
<proteinExistence type="predicted"/>
<evidence type="ECO:0000313" key="3">
    <source>
        <dbReference type="Proteomes" id="UP001209540"/>
    </source>
</evidence>
<dbReference type="SMART" id="SM00355">
    <property type="entry name" value="ZnF_C2H2"/>
    <property type="match status" value="2"/>
</dbReference>
<dbReference type="AlphaFoldDB" id="A0AAD5JYK1"/>
<protein>
    <recommendedName>
        <fullName evidence="1">C2H2-type domain-containing protein</fullName>
    </recommendedName>
</protein>
<feature type="domain" description="C2H2-type" evidence="1">
    <location>
        <begin position="197"/>
        <end position="222"/>
    </location>
</feature>
<sequence>MIPSVNPSLSSPPLTPYNMITADHIYHHQQFDIVSPSLSMYDTTVYQTAEPSETVNGHHNHNQVADTHPITPLSEGITTHEKSAHTHNNNTLPRLNSKWQCFYGNCTALFNRKDDLIWKHMVSTHFKRQIKYKCFMHEKAKNNNKERPAARRDIAMGHINKCWKKHFNKLPGNKGLKVPKEVPNNMYQFLYDECNDFHCGFPDCNYTTSLKKEFEKHLSSVHDKKNGKALGDRCPHCNQVIVRTRYEAITYHISKCQNARS</sequence>
<keyword evidence="3" id="KW-1185">Reference proteome</keyword>
<reference evidence="2" key="2">
    <citation type="submission" date="2023-02" db="EMBL/GenBank/DDBJ databases">
        <authorList>
            <consortium name="DOE Joint Genome Institute"/>
            <person name="Mondo S.J."/>
            <person name="Chang Y."/>
            <person name="Wang Y."/>
            <person name="Ahrendt S."/>
            <person name="Andreopoulos W."/>
            <person name="Barry K."/>
            <person name="Beard J."/>
            <person name="Benny G.L."/>
            <person name="Blankenship S."/>
            <person name="Bonito G."/>
            <person name="Cuomo C."/>
            <person name="Desiro A."/>
            <person name="Gervers K.A."/>
            <person name="Hundley H."/>
            <person name="Kuo A."/>
            <person name="LaButti K."/>
            <person name="Lang B.F."/>
            <person name="Lipzen A."/>
            <person name="O'Donnell K."/>
            <person name="Pangilinan J."/>
            <person name="Reynolds N."/>
            <person name="Sandor L."/>
            <person name="Smith M.W."/>
            <person name="Tsang A."/>
            <person name="Grigoriev I.V."/>
            <person name="Stajich J.E."/>
            <person name="Spatafora J.W."/>
        </authorList>
    </citation>
    <scope>NUCLEOTIDE SEQUENCE</scope>
    <source>
        <strain evidence="2">RSA 2281</strain>
    </source>
</reference>
<evidence type="ECO:0000313" key="2">
    <source>
        <dbReference type="EMBL" id="KAI9245676.1"/>
    </source>
</evidence>
<evidence type="ECO:0000259" key="1">
    <source>
        <dbReference type="SMART" id="SM00355"/>
    </source>
</evidence>
<dbReference type="Proteomes" id="UP001209540">
    <property type="component" value="Unassembled WGS sequence"/>
</dbReference>
<accession>A0AAD5JYK1</accession>
<comment type="caution">
    <text evidence="2">The sequence shown here is derived from an EMBL/GenBank/DDBJ whole genome shotgun (WGS) entry which is preliminary data.</text>
</comment>
<dbReference type="EMBL" id="JAIXMP010000050">
    <property type="protein sequence ID" value="KAI9245676.1"/>
    <property type="molecule type" value="Genomic_DNA"/>
</dbReference>